<evidence type="ECO:0000256" key="2">
    <source>
        <dbReference type="SAM" id="MobiDB-lite"/>
    </source>
</evidence>
<feature type="compositionally biased region" description="Basic and acidic residues" evidence="2">
    <location>
        <begin position="169"/>
        <end position="199"/>
    </location>
</feature>
<dbReference type="EMBL" id="JBJQOH010000006">
    <property type="protein sequence ID" value="KAL3685509.1"/>
    <property type="molecule type" value="Genomic_DNA"/>
</dbReference>
<comment type="caution">
    <text evidence="3">The sequence shown here is derived from an EMBL/GenBank/DDBJ whole genome shotgun (WGS) entry which is preliminary data.</text>
</comment>
<protein>
    <recommendedName>
        <fullName evidence="5">CCHC-type domain-containing protein</fullName>
    </recommendedName>
</protein>
<feature type="region of interest" description="Disordered" evidence="2">
    <location>
        <begin position="1"/>
        <end position="42"/>
    </location>
</feature>
<feature type="coiled-coil region" evidence="1">
    <location>
        <begin position="47"/>
        <end position="74"/>
    </location>
</feature>
<keyword evidence="4" id="KW-1185">Reference proteome</keyword>
<accession>A0ABD3H5T9</accession>
<evidence type="ECO:0008006" key="5">
    <source>
        <dbReference type="Google" id="ProtNLM"/>
    </source>
</evidence>
<feature type="region of interest" description="Disordered" evidence="2">
    <location>
        <begin position="149"/>
        <end position="211"/>
    </location>
</feature>
<evidence type="ECO:0000313" key="4">
    <source>
        <dbReference type="Proteomes" id="UP001633002"/>
    </source>
</evidence>
<organism evidence="3 4">
    <name type="scientific">Riccia sorocarpa</name>
    <dbReference type="NCBI Taxonomy" id="122646"/>
    <lineage>
        <taxon>Eukaryota</taxon>
        <taxon>Viridiplantae</taxon>
        <taxon>Streptophyta</taxon>
        <taxon>Embryophyta</taxon>
        <taxon>Marchantiophyta</taxon>
        <taxon>Marchantiopsida</taxon>
        <taxon>Marchantiidae</taxon>
        <taxon>Marchantiales</taxon>
        <taxon>Ricciaceae</taxon>
        <taxon>Riccia</taxon>
    </lineage>
</organism>
<evidence type="ECO:0000313" key="3">
    <source>
        <dbReference type="EMBL" id="KAL3685509.1"/>
    </source>
</evidence>
<feature type="compositionally biased region" description="Polar residues" evidence="2">
    <location>
        <begin position="157"/>
        <end position="166"/>
    </location>
</feature>
<keyword evidence="1" id="KW-0175">Coiled coil</keyword>
<proteinExistence type="predicted"/>
<feature type="compositionally biased region" description="Basic and acidic residues" evidence="2">
    <location>
        <begin position="241"/>
        <end position="302"/>
    </location>
</feature>
<name>A0ABD3H5T9_9MARC</name>
<reference evidence="3 4" key="1">
    <citation type="submission" date="2024-09" db="EMBL/GenBank/DDBJ databases">
        <title>Chromosome-scale assembly of Riccia sorocarpa.</title>
        <authorList>
            <person name="Paukszto L."/>
        </authorList>
    </citation>
    <scope>NUCLEOTIDE SEQUENCE [LARGE SCALE GENOMIC DNA]</scope>
    <source>
        <strain evidence="3">LP-2024</strain>
        <tissue evidence="3">Aerial parts of the thallus</tissue>
    </source>
</reference>
<dbReference type="Proteomes" id="UP001633002">
    <property type="component" value="Unassembled WGS sequence"/>
</dbReference>
<gene>
    <name evidence="3" type="ORF">R1sor_003531</name>
</gene>
<feature type="compositionally biased region" description="Basic and acidic residues" evidence="2">
    <location>
        <begin position="21"/>
        <end position="35"/>
    </location>
</feature>
<dbReference type="AlphaFoldDB" id="A0ABD3H5T9"/>
<evidence type="ECO:0000256" key="1">
    <source>
        <dbReference type="SAM" id="Coils"/>
    </source>
</evidence>
<feature type="region of interest" description="Disordered" evidence="2">
    <location>
        <begin position="229"/>
        <end position="315"/>
    </location>
</feature>
<sequence length="315" mass="35226">MQTDVADGEELVRSRTKGKRPALERVSIDTGRDARPSNPTENPEEMLAQVLAELEALKKANEEKNSRIQMLETQANPMQRVLASSTSQRSTTDLVLLQRQRNSWMSLKNILKPKILIQSSIRFRFRLYKMTKFQDLCSELLKEAEKLTAVEPDHASTSKTPEALQNSEPPKKGEGSKKPWKEKSEFPFKQAKKDHDTQKKAASNNGVPTEETRAAIPCWICNKVGRRAKRCPKKVNPTSDNGRDDATKPDGGKGKDASTKPDKRKGKDDAAKCDGRKVKDDGAKRDRRKGKDDGAKHNRKVELVLQKGKGLLTSG</sequence>